<evidence type="ECO:0000256" key="1">
    <source>
        <dbReference type="SAM" id="MobiDB-lite"/>
    </source>
</evidence>
<reference evidence="3 4" key="1">
    <citation type="submission" date="2019-12" db="EMBL/GenBank/DDBJ databases">
        <title>Draft genome sequence of Pseudomonas otitidis recovered from a chicken carcass.</title>
        <authorList>
            <person name="Vieira T.R."/>
            <person name="Oliviera E.F.C."/>
            <person name="Silva N.M.V."/>
            <person name="Sambrano G.E."/>
            <person name="Cibulski S.P."/>
            <person name="Cardoso M.R.I."/>
        </authorList>
    </citation>
    <scope>NUCLEOTIDE SEQUENCE [LARGE SCALE GENOMIC DNA]</scope>
    <source>
        <strain evidence="3 4">25_K</strain>
    </source>
</reference>
<gene>
    <name evidence="3" type="ORF">GO594_22225</name>
</gene>
<evidence type="ECO:0000259" key="2">
    <source>
        <dbReference type="Pfam" id="PF06223"/>
    </source>
</evidence>
<evidence type="ECO:0000313" key="4">
    <source>
        <dbReference type="Proteomes" id="UP000461288"/>
    </source>
</evidence>
<accession>A0A7X3HB32</accession>
<dbReference type="Pfam" id="PF06223">
    <property type="entry name" value="Phage_tail_T"/>
    <property type="match status" value="1"/>
</dbReference>
<name>A0A7X3HB32_9GAMM</name>
<evidence type="ECO:0000313" key="3">
    <source>
        <dbReference type="EMBL" id="MWK58708.1"/>
    </source>
</evidence>
<proteinExistence type="predicted"/>
<organism evidence="3 4">
    <name type="scientific">Metapseudomonas otitidis</name>
    <dbReference type="NCBI Taxonomy" id="319939"/>
    <lineage>
        <taxon>Bacteria</taxon>
        <taxon>Pseudomonadati</taxon>
        <taxon>Pseudomonadota</taxon>
        <taxon>Gammaproteobacteria</taxon>
        <taxon>Pseudomonadales</taxon>
        <taxon>Pseudomonadaceae</taxon>
        <taxon>Metapseudomonas</taxon>
    </lineage>
</organism>
<dbReference type="AlphaFoldDB" id="A0A7X3HB32"/>
<protein>
    <recommendedName>
        <fullName evidence="2">Minor tail T domain-containing protein</fullName>
    </recommendedName>
</protein>
<dbReference type="Proteomes" id="UP000461288">
    <property type="component" value="Unassembled WGS sequence"/>
</dbReference>
<feature type="domain" description="Minor tail T" evidence="2">
    <location>
        <begin position="23"/>
        <end position="88"/>
    </location>
</feature>
<feature type="region of interest" description="Disordered" evidence="1">
    <location>
        <begin position="65"/>
        <end position="91"/>
    </location>
</feature>
<sequence>MWHELVQAGIGGRTVAEAQERMSQREFLGWVKYRELRGSFNVGMRIEAGFALLASMAANYINGTDTHSPQDFMPHNPRPEPTVEEAMQAWG</sequence>
<dbReference type="InterPro" id="IPR009350">
    <property type="entry name" value="Phage_tail_T"/>
</dbReference>
<comment type="caution">
    <text evidence="3">The sequence shown here is derived from an EMBL/GenBank/DDBJ whole genome shotgun (WGS) entry which is preliminary data.</text>
</comment>
<dbReference type="EMBL" id="WTFN01000068">
    <property type="protein sequence ID" value="MWK58708.1"/>
    <property type="molecule type" value="Genomic_DNA"/>
</dbReference>